<proteinExistence type="inferred from homology"/>
<evidence type="ECO:0000256" key="3">
    <source>
        <dbReference type="ARBA" id="ARBA00022692"/>
    </source>
</evidence>
<feature type="transmembrane region" description="Helical" evidence="6">
    <location>
        <begin position="157"/>
        <end position="184"/>
    </location>
</feature>
<dbReference type="PANTHER" id="PTHR14198:SF4">
    <property type="entry name" value="TRANSMEMBRANE 4 L6 FAMILY MEMBER 5"/>
    <property type="match status" value="1"/>
</dbReference>
<protein>
    <recommendedName>
        <fullName evidence="9">Transmembrane 4 L6 family member 5</fullName>
    </recommendedName>
</protein>
<evidence type="ECO:0008006" key="9">
    <source>
        <dbReference type="Google" id="ProtNLM"/>
    </source>
</evidence>
<dbReference type="EMBL" id="BEZZ01002755">
    <property type="protein sequence ID" value="GCC17642.1"/>
    <property type="molecule type" value="Genomic_DNA"/>
</dbReference>
<evidence type="ECO:0000256" key="5">
    <source>
        <dbReference type="ARBA" id="ARBA00023136"/>
    </source>
</evidence>
<dbReference type="PANTHER" id="PTHR14198">
    <property type="entry name" value="TRANSMEMBRANE 4 L6 FAMILY MEMBER 1-RELATED"/>
    <property type="match status" value="1"/>
</dbReference>
<dbReference type="OrthoDB" id="9450608at2759"/>
<dbReference type="Pfam" id="PF05805">
    <property type="entry name" value="L6_membrane"/>
    <property type="match status" value="1"/>
</dbReference>
<gene>
    <name evidence="7" type="ORF">chiPu_0020618</name>
</gene>
<comment type="similarity">
    <text evidence="2">Belongs to the L6 tetraspanin family.</text>
</comment>
<reference evidence="7 8" key="1">
    <citation type="journal article" date="2018" name="Nat. Ecol. Evol.">
        <title>Shark genomes provide insights into elasmobranch evolution and the origin of vertebrates.</title>
        <authorList>
            <person name="Hara Y"/>
            <person name="Yamaguchi K"/>
            <person name="Onimaru K"/>
            <person name="Kadota M"/>
            <person name="Koyanagi M"/>
            <person name="Keeley SD"/>
            <person name="Tatsumi K"/>
            <person name="Tanaka K"/>
            <person name="Motone F"/>
            <person name="Kageyama Y"/>
            <person name="Nozu R"/>
            <person name="Adachi N"/>
            <person name="Nishimura O"/>
            <person name="Nakagawa R"/>
            <person name="Tanegashima C"/>
            <person name="Kiyatake I"/>
            <person name="Matsumoto R"/>
            <person name="Murakumo K"/>
            <person name="Nishida K"/>
            <person name="Terakita A"/>
            <person name="Kuratani S"/>
            <person name="Sato K"/>
            <person name="Hyodo S Kuraku.S."/>
        </authorList>
    </citation>
    <scope>NUCLEOTIDE SEQUENCE [LARGE SCALE GENOMIC DNA]</scope>
</reference>
<organism evidence="7 8">
    <name type="scientific">Chiloscyllium punctatum</name>
    <name type="common">Brownbanded bambooshark</name>
    <name type="synonym">Hemiscyllium punctatum</name>
    <dbReference type="NCBI Taxonomy" id="137246"/>
    <lineage>
        <taxon>Eukaryota</taxon>
        <taxon>Metazoa</taxon>
        <taxon>Chordata</taxon>
        <taxon>Craniata</taxon>
        <taxon>Vertebrata</taxon>
        <taxon>Chondrichthyes</taxon>
        <taxon>Elasmobranchii</taxon>
        <taxon>Galeomorphii</taxon>
        <taxon>Galeoidea</taxon>
        <taxon>Orectolobiformes</taxon>
        <taxon>Hemiscylliidae</taxon>
        <taxon>Chiloscyllium</taxon>
    </lineage>
</organism>
<dbReference type="Proteomes" id="UP000287033">
    <property type="component" value="Unassembled WGS sequence"/>
</dbReference>
<keyword evidence="5 6" id="KW-0472">Membrane</keyword>
<comment type="subcellular location">
    <subcellularLocation>
        <location evidence="1">Membrane</location>
        <topology evidence="1">Multi-pass membrane protein</topology>
    </subcellularLocation>
</comment>
<dbReference type="AlphaFoldDB" id="A0A401RHL3"/>
<dbReference type="GO" id="GO:0016020">
    <property type="term" value="C:membrane"/>
    <property type="evidence" value="ECO:0007669"/>
    <property type="project" value="UniProtKB-SubCell"/>
</dbReference>
<keyword evidence="8" id="KW-1185">Reference proteome</keyword>
<keyword evidence="4 6" id="KW-1133">Transmembrane helix</keyword>
<dbReference type="STRING" id="137246.A0A401RHL3"/>
<evidence type="ECO:0000256" key="1">
    <source>
        <dbReference type="ARBA" id="ARBA00004141"/>
    </source>
</evidence>
<feature type="transmembrane region" description="Helical" evidence="6">
    <location>
        <begin position="45"/>
        <end position="68"/>
    </location>
</feature>
<evidence type="ECO:0000313" key="7">
    <source>
        <dbReference type="EMBL" id="GCC17642.1"/>
    </source>
</evidence>
<name>A0A401RHL3_CHIPU</name>
<feature type="transmembrane region" description="Helical" evidence="6">
    <location>
        <begin position="89"/>
        <end position="111"/>
    </location>
</feature>
<dbReference type="InterPro" id="IPR008661">
    <property type="entry name" value="L6_membrane"/>
</dbReference>
<sequence>MCTGKCARCIGLVLLPLSIICIIANVLLIFPSAEKEWTDHITLQVWLMGGLVGGGLMVLCPACSAVRAGGKGCCGAGCCGNRCRMLRSVFSSLFGTLGALYCLTVSSTALANGPLCDVGGGDWQQPFLNTNHSYLTNQTLWAICQNPPNIVVWNVSLFSILLIASVIELVFCGLQVVNGCIGVFCGDCRKKSRRDDDDL</sequence>
<evidence type="ECO:0000256" key="4">
    <source>
        <dbReference type="ARBA" id="ARBA00022989"/>
    </source>
</evidence>
<keyword evidence="3 6" id="KW-0812">Transmembrane</keyword>
<accession>A0A401RHL3</accession>
<dbReference type="OMA" id="MVLCGIQ"/>
<feature type="transmembrane region" description="Helical" evidence="6">
    <location>
        <begin position="12"/>
        <end position="33"/>
    </location>
</feature>
<evidence type="ECO:0000256" key="6">
    <source>
        <dbReference type="SAM" id="Phobius"/>
    </source>
</evidence>
<comment type="caution">
    <text evidence="7">The sequence shown here is derived from an EMBL/GenBank/DDBJ whole genome shotgun (WGS) entry which is preliminary data.</text>
</comment>
<evidence type="ECO:0000313" key="8">
    <source>
        <dbReference type="Proteomes" id="UP000287033"/>
    </source>
</evidence>
<evidence type="ECO:0000256" key="2">
    <source>
        <dbReference type="ARBA" id="ARBA00006193"/>
    </source>
</evidence>